<dbReference type="Proteomes" id="UP000248961">
    <property type="component" value="Unassembled WGS sequence"/>
</dbReference>
<feature type="compositionally biased region" description="Polar residues" evidence="3">
    <location>
        <begin position="598"/>
        <end position="614"/>
    </location>
</feature>
<dbReference type="Pfam" id="PF01399">
    <property type="entry name" value="PCI"/>
    <property type="match status" value="1"/>
</dbReference>
<dbReference type="FunFam" id="1.25.40.570:FF:000010">
    <property type="entry name" value="26S proteasome regulatory subunit RPN6"/>
    <property type="match status" value="1"/>
</dbReference>
<dbReference type="Gene3D" id="1.25.40.570">
    <property type="match status" value="1"/>
</dbReference>
<accession>A0A395HUM3</accession>
<feature type="region of interest" description="Disordered" evidence="3">
    <location>
        <begin position="518"/>
        <end position="538"/>
    </location>
</feature>
<dbReference type="PANTHER" id="PTHR10678">
    <property type="entry name" value="26S PROTEASOME NON-ATPASE REGULATORY SUBUNIT 11/COP9 SIGNALOSOME COMPLEX SUBUNIT 2"/>
    <property type="match status" value="1"/>
</dbReference>
<feature type="region of interest" description="Disordered" evidence="3">
    <location>
        <begin position="934"/>
        <end position="957"/>
    </location>
</feature>
<dbReference type="SMART" id="SM00151">
    <property type="entry name" value="SWIB"/>
    <property type="match status" value="1"/>
</dbReference>
<keyword evidence="2" id="KW-0647">Proteasome</keyword>
<dbReference type="AlphaFoldDB" id="A0A395HUM3"/>
<dbReference type="SMART" id="SM00753">
    <property type="entry name" value="PAM"/>
    <property type="match status" value="1"/>
</dbReference>
<feature type="non-terminal residue" evidence="6">
    <location>
        <position position="981"/>
    </location>
</feature>
<feature type="compositionally biased region" description="Acidic residues" evidence="3">
    <location>
        <begin position="629"/>
        <end position="646"/>
    </location>
</feature>
<comment type="similarity">
    <text evidence="1">Belongs to the proteasome subunit S9 family.</text>
</comment>
<name>A0A395HUM3_ASPHC</name>
<dbReference type="InterPro" id="IPR036885">
    <property type="entry name" value="SWIB_MDM2_dom_sf"/>
</dbReference>
<evidence type="ECO:0000259" key="4">
    <source>
        <dbReference type="PROSITE" id="PS50250"/>
    </source>
</evidence>
<feature type="compositionally biased region" description="Basic and acidic residues" evidence="3">
    <location>
        <begin position="10"/>
        <end position="25"/>
    </location>
</feature>
<protein>
    <submittedName>
        <fullName evidence="6">SWI-SNF complex subunit</fullName>
    </submittedName>
</protein>
<keyword evidence="7" id="KW-1185">Reference proteome</keyword>
<feature type="region of interest" description="Disordered" evidence="3">
    <location>
        <begin position="598"/>
        <end position="617"/>
    </location>
</feature>
<feature type="domain" description="PCI" evidence="4">
    <location>
        <begin position="224"/>
        <end position="393"/>
    </location>
</feature>
<dbReference type="PROSITE" id="PS50250">
    <property type="entry name" value="PCI"/>
    <property type="match status" value="1"/>
</dbReference>
<feature type="compositionally biased region" description="Low complexity" evidence="3">
    <location>
        <begin position="665"/>
        <end position="677"/>
    </location>
</feature>
<evidence type="ECO:0000259" key="5">
    <source>
        <dbReference type="PROSITE" id="PS51925"/>
    </source>
</evidence>
<dbReference type="STRING" id="1450537.A0A395HUM3"/>
<dbReference type="RefSeq" id="XP_025549068.1">
    <property type="nucleotide sequence ID" value="XM_025692910.1"/>
</dbReference>
<dbReference type="Gene3D" id="1.10.245.10">
    <property type="entry name" value="SWIB/MDM2 domain"/>
    <property type="match status" value="1"/>
</dbReference>
<dbReference type="InterPro" id="IPR040780">
    <property type="entry name" value="Rpn6_C_helix"/>
</dbReference>
<proteinExistence type="inferred from homology"/>
<evidence type="ECO:0000256" key="3">
    <source>
        <dbReference type="SAM" id="MobiDB-lite"/>
    </source>
</evidence>
<dbReference type="PROSITE" id="PS51925">
    <property type="entry name" value="SWIB_MDM2"/>
    <property type="match status" value="1"/>
</dbReference>
<feature type="region of interest" description="Disordered" evidence="3">
    <location>
        <begin position="467"/>
        <end position="505"/>
    </location>
</feature>
<feature type="region of interest" description="Disordered" evidence="3">
    <location>
        <begin position="1"/>
        <end position="25"/>
    </location>
</feature>
<sequence>MAPSPTTAGRIEEARTLAKNDPSKAESILKETLSQGIGSTEASSRDYENALVSLGELYRDQKKPQEIAELIKTSRDSFSSFAKAKTAKLVRQLLDLFSEIPNTLDIQVSVIKSCIEWAVAERRSFLRQNLETRLVAIYMQKQTYYDALTLINSLLRELKRLDDKLMLVEVQLLESRVYHALGNQAKARAALTAARTSAASVYTPPNLQAGLDMQSGMLHAEDKDFNTSFSYFIEALEGYSSLDEGEKATAALQYMLLCKIMLNLVDDVTNLLGSKQAQKYASPRLEAMKAVARAHADRSLEEYEKALSDYRFELGSDAFIRNHLRRLYDAMLEQNLIKVIEPFSRVELDHIAKMVGLDTQQVERKLSQMILDKVIIGVLDQGAGCLIVFDETERDQAYDAALDTIAKLSNVVEELYTNQASLLDSSPPRTSRLPRPTSFPSEPPLNPSLQFLLLHWAPAMNAPIPPNYGRGFPPQAAQRSPATPRRGPQAPAPMPAPMSQHGVPPQLLPIQQRSMMAANAANEAALRRSRKPTDKNIPDGIEEVVIGEGVQQYKSLRDVEKRLDAAIVRKRLDIQDSISKTVKKYRTMRIWISNTVDNQPWQNASGQNGASNPGSGRYKVRIEGRLLDDDSDPTAPEDSDEEDSTAADDQAGKNGDAMEQDGPGATKTKTKAATSSKRLQQRFSHFFKSVTIDFDKPATTNPEDVKPITWNKPQLPPNAVTLPPTADFDSIQFSRASQENLNVTVSLVRDETPERYKLSKELAEVLDVEEETRSGIVLGIWDYIRAMGLQEDEEKRLVRCDHRLRSIFNRDQMFFPQIPESIGPHTSPIDPIKLPYTIRVDSDFHNDPTPTVYDIQVALEDPLRSKMLALTQNPQYTAAMRQISTLDDQVALIVQALTHSRARHSFFTALSKDPATFLRRWVNSQRRDLETILGEATRGGGEDASGPEFRRGGTDGAWDTPVAREAVRYMLAKPEAAMGRA</sequence>
<evidence type="ECO:0000256" key="2">
    <source>
        <dbReference type="ARBA" id="ARBA00022942"/>
    </source>
</evidence>
<dbReference type="InterPro" id="IPR019835">
    <property type="entry name" value="SWIB_domain"/>
</dbReference>
<dbReference type="SUPFAM" id="SSF46785">
    <property type="entry name" value="Winged helix' DNA-binding domain"/>
    <property type="match status" value="1"/>
</dbReference>
<dbReference type="Pfam" id="PF18055">
    <property type="entry name" value="RPN6_N"/>
    <property type="match status" value="1"/>
</dbReference>
<dbReference type="Pfam" id="PF02201">
    <property type="entry name" value="SWIB"/>
    <property type="match status" value="1"/>
</dbReference>
<dbReference type="InterPro" id="IPR000717">
    <property type="entry name" value="PCI_dom"/>
</dbReference>
<feature type="region of interest" description="Disordered" evidence="3">
    <location>
        <begin position="626"/>
        <end position="677"/>
    </location>
</feature>
<feature type="region of interest" description="Disordered" evidence="3">
    <location>
        <begin position="422"/>
        <end position="444"/>
    </location>
</feature>
<dbReference type="GO" id="GO:0000502">
    <property type="term" value="C:proteasome complex"/>
    <property type="evidence" value="ECO:0007669"/>
    <property type="project" value="UniProtKB-KW"/>
</dbReference>
<evidence type="ECO:0000256" key="1">
    <source>
        <dbReference type="ARBA" id="ARBA00007454"/>
    </source>
</evidence>
<dbReference type="CDD" id="cd10568">
    <property type="entry name" value="SWIB_like"/>
    <property type="match status" value="1"/>
</dbReference>
<dbReference type="GeneID" id="37197199"/>
<dbReference type="InterPro" id="IPR036390">
    <property type="entry name" value="WH_DNA-bd_sf"/>
</dbReference>
<dbReference type="SMART" id="SM00088">
    <property type="entry name" value="PINT"/>
    <property type="match status" value="1"/>
</dbReference>
<dbReference type="Pfam" id="PF18503">
    <property type="entry name" value="RPN6_C_helix"/>
    <property type="match status" value="1"/>
</dbReference>
<evidence type="ECO:0000313" key="7">
    <source>
        <dbReference type="Proteomes" id="UP000248961"/>
    </source>
</evidence>
<feature type="domain" description="DM2" evidence="5">
    <location>
        <begin position="751"/>
        <end position="828"/>
    </location>
</feature>
<dbReference type="EMBL" id="KZ824299">
    <property type="protein sequence ID" value="RAL09914.1"/>
    <property type="molecule type" value="Genomic_DNA"/>
</dbReference>
<dbReference type="VEuPathDB" id="FungiDB:BO97DRAFT_373514"/>
<feature type="compositionally biased region" description="Low complexity" evidence="3">
    <location>
        <begin position="422"/>
        <end position="440"/>
    </location>
</feature>
<evidence type="ECO:0000313" key="6">
    <source>
        <dbReference type="EMBL" id="RAL09914.1"/>
    </source>
</evidence>
<dbReference type="InterPro" id="IPR050871">
    <property type="entry name" value="26S_Proteasome/COP9_Components"/>
</dbReference>
<organism evidence="6 7">
    <name type="scientific">Aspergillus homomorphus (strain CBS 101889)</name>
    <dbReference type="NCBI Taxonomy" id="1450537"/>
    <lineage>
        <taxon>Eukaryota</taxon>
        <taxon>Fungi</taxon>
        <taxon>Dikarya</taxon>
        <taxon>Ascomycota</taxon>
        <taxon>Pezizomycotina</taxon>
        <taxon>Eurotiomycetes</taxon>
        <taxon>Eurotiomycetidae</taxon>
        <taxon>Eurotiales</taxon>
        <taxon>Aspergillaceae</taxon>
        <taxon>Aspergillus</taxon>
        <taxon>Aspergillus subgen. Circumdati</taxon>
    </lineage>
</organism>
<dbReference type="SUPFAM" id="SSF47592">
    <property type="entry name" value="SWIB/MDM2 domain"/>
    <property type="match status" value="1"/>
</dbReference>
<dbReference type="InterPro" id="IPR003121">
    <property type="entry name" value="SWIB_MDM2_domain"/>
</dbReference>
<dbReference type="InterPro" id="IPR040773">
    <property type="entry name" value="Rpn6_N"/>
</dbReference>
<reference evidence="6 7" key="1">
    <citation type="submission" date="2018-02" db="EMBL/GenBank/DDBJ databases">
        <title>The genomes of Aspergillus section Nigri reveals drivers in fungal speciation.</title>
        <authorList>
            <consortium name="DOE Joint Genome Institute"/>
            <person name="Vesth T.C."/>
            <person name="Nybo J."/>
            <person name="Theobald S."/>
            <person name="Brandl J."/>
            <person name="Frisvad J.C."/>
            <person name="Nielsen K.F."/>
            <person name="Lyhne E.K."/>
            <person name="Kogle M.E."/>
            <person name="Kuo A."/>
            <person name="Riley R."/>
            <person name="Clum A."/>
            <person name="Nolan M."/>
            <person name="Lipzen A."/>
            <person name="Salamov A."/>
            <person name="Henrissat B."/>
            <person name="Wiebenga A."/>
            <person name="De vries R.P."/>
            <person name="Grigoriev I.V."/>
            <person name="Mortensen U.H."/>
            <person name="Andersen M.R."/>
            <person name="Baker S.E."/>
        </authorList>
    </citation>
    <scope>NUCLEOTIDE SEQUENCE [LARGE SCALE GENOMIC DNA]</scope>
    <source>
        <strain evidence="6 7">CBS 101889</strain>
    </source>
</reference>
<dbReference type="OrthoDB" id="10263741at2759"/>
<gene>
    <name evidence="6" type="ORF">BO97DRAFT_373514</name>
</gene>